<evidence type="ECO:0000256" key="1">
    <source>
        <dbReference type="SAM" id="MobiDB-lite"/>
    </source>
</evidence>
<accession>A0A8R1ECI6</accession>
<feature type="compositionally biased region" description="Basic and acidic residues" evidence="1">
    <location>
        <begin position="40"/>
        <end position="50"/>
    </location>
</feature>
<feature type="region of interest" description="Disordered" evidence="1">
    <location>
        <begin position="1"/>
        <end position="118"/>
    </location>
</feature>
<keyword evidence="3" id="KW-1185">Reference proteome</keyword>
<reference evidence="2" key="2">
    <citation type="submission" date="2022-06" db="UniProtKB">
        <authorList>
            <consortium name="EnsemblMetazoa"/>
        </authorList>
    </citation>
    <scope>IDENTIFICATION</scope>
    <source>
        <strain evidence="2">DF5081</strain>
    </source>
</reference>
<dbReference type="EnsemblMetazoa" id="CJA32213.1">
    <property type="protein sequence ID" value="CJA32213.1"/>
    <property type="gene ID" value="WBGene00208060"/>
</dbReference>
<reference evidence="3" key="1">
    <citation type="submission" date="2010-08" db="EMBL/GenBank/DDBJ databases">
        <authorList>
            <consortium name="Caenorhabditis japonica Sequencing Consortium"/>
            <person name="Wilson R.K."/>
        </authorList>
    </citation>
    <scope>NUCLEOTIDE SEQUENCE [LARGE SCALE GENOMIC DNA]</scope>
    <source>
        <strain evidence="3">DF5081</strain>
    </source>
</reference>
<dbReference type="AlphaFoldDB" id="A0A8R1ECI6"/>
<sequence length="118" mass="13710">MGKKDQFYAPQGNKRGKKGTTRNRSPRPHWDQSASRRNKSRADRNPRELADDYGGSGWDHNVKKTSQRQKIDKADETEQQPTDQFDHIKMLELGQNPDRKRKQIRRQSFGQDCIAEGS</sequence>
<feature type="compositionally biased region" description="Basic residues" evidence="1">
    <location>
        <begin position="14"/>
        <end position="27"/>
    </location>
</feature>
<evidence type="ECO:0000313" key="3">
    <source>
        <dbReference type="Proteomes" id="UP000005237"/>
    </source>
</evidence>
<dbReference type="Proteomes" id="UP000005237">
    <property type="component" value="Unassembled WGS sequence"/>
</dbReference>
<evidence type="ECO:0000313" key="2">
    <source>
        <dbReference type="EnsemblMetazoa" id="CJA32213.1"/>
    </source>
</evidence>
<organism evidence="2 3">
    <name type="scientific">Caenorhabditis japonica</name>
    <dbReference type="NCBI Taxonomy" id="281687"/>
    <lineage>
        <taxon>Eukaryota</taxon>
        <taxon>Metazoa</taxon>
        <taxon>Ecdysozoa</taxon>
        <taxon>Nematoda</taxon>
        <taxon>Chromadorea</taxon>
        <taxon>Rhabditida</taxon>
        <taxon>Rhabditina</taxon>
        <taxon>Rhabditomorpha</taxon>
        <taxon>Rhabditoidea</taxon>
        <taxon>Rhabditidae</taxon>
        <taxon>Peloderinae</taxon>
        <taxon>Caenorhabditis</taxon>
    </lineage>
</organism>
<protein>
    <submittedName>
        <fullName evidence="2">Uncharacterized protein</fullName>
    </submittedName>
</protein>
<proteinExistence type="predicted"/>
<name>A0A8R1ECI6_CAEJA</name>